<gene>
    <name evidence="5" type="ORF">RFH988_LOCUS27600</name>
</gene>
<organism evidence="5 6">
    <name type="scientific">Rotaria sordida</name>
    <dbReference type="NCBI Taxonomy" id="392033"/>
    <lineage>
        <taxon>Eukaryota</taxon>
        <taxon>Metazoa</taxon>
        <taxon>Spiralia</taxon>
        <taxon>Gnathifera</taxon>
        <taxon>Rotifera</taxon>
        <taxon>Eurotatoria</taxon>
        <taxon>Bdelloidea</taxon>
        <taxon>Philodinida</taxon>
        <taxon>Philodinidae</taxon>
        <taxon>Rotaria</taxon>
    </lineage>
</organism>
<accession>A0A815ASD4</accession>
<proteinExistence type="predicted"/>
<feature type="transmembrane region" description="Helical" evidence="4">
    <location>
        <begin position="400"/>
        <end position="419"/>
    </location>
</feature>
<dbReference type="EMBL" id="CAJNOO010002353">
    <property type="protein sequence ID" value="CAF1259551.1"/>
    <property type="molecule type" value="Genomic_DNA"/>
</dbReference>
<dbReference type="SUPFAM" id="SSF103473">
    <property type="entry name" value="MFS general substrate transporter"/>
    <property type="match status" value="1"/>
</dbReference>
<evidence type="ECO:0000313" key="6">
    <source>
        <dbReference type="Proteomes" id="UP000663882"/>
    </source>
</evidence>
<dbReference type="Proteomes" id="UP000663882">
    <property type="component" value="Unassembled WGS sequence"/>
</dbReference>
<reference evidence="5" key="1">
    <citation type="submission" date="2021-02" db="EMBL/GenBank/DDBJ databases">
        <authorList>
            <person name="Nowell W R."/>
        </authorList>
    </citation>
    <scope>NUCLEOTIDE SEQUENCE</scope>
</reference>
<feature type="transmembrane region" description="Helical" evidence="4">
    <location>
        <begin position="90"/>
        <end position="123"/>
    </location>
</feature>
<dbReference type="OrthoDB" id="546893at2759"/>
<dbReference type="Gene3D" id="1.20.1250.20">
    <property type="entry name" value="MFS general substrate transporter like domains"/>
    <property type="match status" value="1"/>
</dbReference>
<feature type="transmembrane region" description="Helical" evidence="4">
    <location>
        <begin position="53"/>
        <end position="78"/>
    </location>
</feature>
<feature type="transmembrane region" description="Helical" evidence="4">
    <location>
        <begin position="144"/>
        <end position="170"/>
    </location>
</feature>
<dbReference type="Pfam" id="PF07690">
    <property type="entry name" value="MFS_1"/>
    <property type="match status" value="1"/>
</dbReference>
<dbReference type="PANTHER" id="PTHR23121">
    <property type="entry name" value="SODIUM-DEPENDENT GLUCOSE TRANSPORTER 1"/>
    <property type="match status" value="1"/>
</dbReference>
<evidence type="ECO:0000313" key="5">
    <source>
        <dbReference type="EMBL" id="CAF1259551.1"/>
    </source>
</evidence>
<dbReference type="InterPro" id="IPR011701">
    <property type="entry name" value="MFS"/>
</dbReference>
<dbReference type="PANTHER" id="PTHR23121:SF9">
    <property type="entry name" value="SODIUM-DEPENDENT GLUCOSE TRANSPORTER 1"/>
    <property type="match status" value="1"/>
</dbReference>
<dbReference type="InterPro" id="IPR036259">
    <property type="entry name" value="MFS_trans_sf"/>
</dbReference>
<keyword evidence="2 4" id="KW-1133">Transmembrane helix</keyword>
<feature type="transmembrane region" description="Helical" evidence="4">
    <location>
        <begin position="195"/>
        <end position="215"/>
    </location>
</feature>
<feature type="transmembrane region" description="Helical" evidence="4">
    <location>
        <begin position="20"/>
        <end position="41"/>
    </location>
</feature>
<keyword evidence="1 4" id="KW-0812">Transmembrane</keyword>
<comment type="caution">
    <text evidence="5">The sequence shown here is derived from an EMBL/GenBank/DDBJ whole genome shotgun (WGS) entry which is preliminary data.</text>
</comment>
<feature type="transmembrane region" description="Helical" evidence="4">
    <location>
        <begin position="369"/>
        <end position="391"/>
    </location>
</feature>
<sequence length="511" mass="56545">MSSKKGVKGIEVYTSQPWELVKTTFLVFTWIILGIHLELVGPTINILARQTQVAYAGISTILITRSAGYMTGNIVGAITQNIVKQYPEGLLSFAFLIAAIAVLATPAIYNLYILSIVFFFQGISQGVSDLGGTSLMLTMWGDNVAAPLNIVHLGYGFGAVFANLFVLPFLGEDIKKNLPSNSSKVFIEKDESNILVPYSITAFLCLIIAIGHLIFSIREHRIRREALKNRPIDYVSVSTSAINEIKENKVKNVSPYSPRSCGNGYFAYGLLMSIFWIFYMFFLSGNDQTFGKFFFAFLKTSGFSISTSGALWAMVIYWLSYSVGRLVCAVITVFVPVHKALAGLWICGLILAITWFIYVWVIGLTSTNLLVLGAFTGFVFSPTFPLSFAFINQRLNVNPLLVGLLLCGAAFGAMTFQKIAGVVLDGNPKQFPSLLIACVILAIILFVIALVISSIHQRKLISNKSSLPTSDNKNLSKKSEEEQQMETLFEHYSIIDHIKSNIKFVYPYFIK</sequence>
<keyword evidence="3 4" id="KW-0472">Membrane</keyword>
<protein>
    <recommendedName>
        <fullName evidence="7">Sodium-dependent glucose transporter 1-like protein</fullName>
    </recommendedName>
</protein>
<evidence type="ECO:0000256" key="1">
    <source>
        <dbReference type="ARBA" id="ARBA00022692"/>
    </source>
</evidence>
<feature type="transmembrane region" description="Helical" evidence="4">
    <location>
        <begin position="265"/>
        <end position="282"/>
    </location>
</feature>
<name>A0A815ASD4_9BILA</name>
<evidence type="ECO:0000256" key="4">
    <source>
        <dbReference type="SAM" id="Phobius"/>
    </source>
</evidence>
<dbReference type="AlphaFoldDB" id="A0A815ASD4"/>
<evidence type="ECO:0008006" key="7">
    <source>
        <dbReference type="Google" id="ProtNLM"/>
    </source>
</evidence>
<evidence type="ECO:0000256" key="3">
    <source>
        <dbReference type="ARBA" id="ARBA00023136"/>
    </source>
</evidence>
<dbReference type="GO" id="GO:0022857">
    <property type="term" value="F:transmembrane transporter activity"/>
    <property type="evidence" value="ECO:0007669"/>
    <property type="project" value="InterPro"/>
</dbReference>
<feature type="transmembrane region" description="Helical" evidence="4">
    <location>
        <begin position="431"/>
        <end position="455"/>
    </location>
</feature>
<evidence type="ECO:0000256" key="2">
    <source>
        <dbReference type="ARBA" id="ARBA00022989"/>
    </source>
</evidence>
<feature type="transmembrane region" description="Helical" evidence="4">
    <location>
        <begin position="340"/>
        <end position="363"/>
    </location>
</feature>